<dbReference type="Gene3D" id="3.40.50.300">
    <property type="entry name" value="P-loop containing nucleotide triphosphate hydrolases"/>
    <property type="match status" value="1"/>
</dbReference>
<reference evidence="16 17" key="1">
    <citation type="submission" date="2016-04" db="EMBL/GenBank/DDBJ databases">
        <title>Evolutionary innovation and constraint leading to complex multicellularity in the Ascomycota.</title>
        <authorList>
            <person name="Cisse O."/>
            <person name="Nguyen A."/>
            <person name="Hewitt D.A."/>
            <person name="Jedd G."/>
            <person name="Stajich J.E."/>
        </authorList>
    </citation>
    <scope>NUCLEOTIDE SEQUENCE [LARGE SCALE GENOMIC DNA]</scope>
    <source>
        <strain evidence="16 17">DAH-3</strain>
    </source>
</reference>
<dbReference type="Proteomes" id="UP000186594">
    <property type="component" value="Unassembled WGS sequence"/>
</dbReference>
<keyword evidence="4" id="KW-0677">Repeat</keyword>
<dbReference type="EMBL" id="LXFE01000461">
    <property type="protein sequence ID" value="OLL25270.1"/>
    <property type="molecule type" value="Genomic_DNA"/>
</dbReference>
<evidence type="ECO:0000256" key="7">
    <source>
        <dbReference type="ARBA" id="ARBA00022806"/>
    </source>
</evidence>
<feature type="compositionally biased region" description="Basic and acidic residues" evidence="12">
    <location>
        <begin position="1021"/>
        <end position="1032"/>
    </location>
</feature>
<dbReference type="InterPro" id="IPR056302">
    <property type="entry name" value="CHD1-2/Hrp3_HTH"/>
</dbReference>
<dbReference type="GO" id="GO:0001178">
    <property type="term" value="P:regulation of transcriptional start site selection at RNA polymerase II promoter"/>
    <property type="evidence" value="ECO:0007669"/>
    <property type="project" value="EnsemblFungi"/>
</dbReference>
<evidence type="ECO:0000259" key="15">
    <source>
        <dbReference type="PROSITE" id="PS51194"/>
    </source>
</evidence>
<evidence type="ECO:0000256" key="12">
    <source>
        <dbReference type="SAM" id="MobiDB-lite"/>
    </source>
</evidence>
<evidence type="ECO:0000256" key="8">
    <source>
        <dbReference type="ARBA" id="ARBA00022840"/>
    </source>
</evidence>
<keyword evidence="6" id="KW-0378">Hydrolase</keyword>
<evidence type="ECO:0000256" key="6">
    <source>
        <dbReference type="ARBA" id="ARBA00022801"/>
    </source>
</evidence>
<dbReference type="GO" id="GO:0006369">
    <property type="term" value="P:termination of RNA polymerase II transcription"/>
    <property type="evidence" value="ECO:0007669"/>
    <property type="project" value="EnsemblFungi"/>
</dbReference>
<dbReference type="Pfam" id="PF23588">
    <property type="entry name" value="HTH_CHD1_Hrp3"/>
    <property type="match status" value="1"/>
</dbReference>
<keyword evidence="7 16" id="KW-0347">Helicase</keyword>
<dbReference type="GO" id="GO:0000724">
    <property type="term" value="P:double-strand break repair via homologous recombination"/>
    <property type="evidence" value="ECO:0007669"/>
    <property type="project" value="EnsemblFungi"/>
</dbReference>
<evidence type="ECO:0000256" key="2">
    <source>
        <dbReference type="ARBA" id="ARBA00009220"/>
    </source>
</evidence>
<dbReference type="SMART" id="SM00490">
    <property type="entry name" value="HELICc"/>
    <property type="match status" value="1"/>
</dbReference>
<dbReference type="GO" id="GO:0034728">
    <property type="term" value="P:nucleosome organization"/>
    <property type="evidence" value="ECO:0007669"/>
    <property type="project" value="EnsemblFungi"/>
</dbReference>
<feature type="compositionally biased region" description="Low complexity" evidence="12">
    <location>
        <begin position="111"/>
        <end position="122"/>
    </location>
</feature>
<organism evidence="16 17">
    <name type="scientific">Neolecta irregularis (strain DAH-3)</name>
    <dbReference type="NCBI Taxonomy" id="1198029"/>
    <lineage>
        <taxon>Eukaryota</taxon>
        <taxon>Fungi</taxon>
        <taxon>Dikarya</taxon>
        <taxon>Ascomycota</taxon>
        <taxon>Taphrinomycotina</taxon>
        <taxon>Neolectales</taxon>
        <taxon>Neolectaceae</taxon>
        <taxon>Neolecta</taxon>
    </lineage>
</organism>
<comment type="similarity">
    <text evidence="2">Belongs to the SNF2/RAD54 helicase family. SWR1 subfamily.</text>
</comment>
<dbReference type="InterPro" id="IPR001650">
    <property type="entry name" value="Helicase_C-like"/>
</dbReference>
<dbReference type="SMART" id="SM00487">
    <property type="entry name" value="DEXDc"/>
    <property type="match status" value="1"/>
</dbReference>
<feature type="region of interest" description="Disordered" evidence="12">
    <location>
        <begin position="989"/>
        <end position="1033"/>
    </location>
</feature>
<protein>
    <recommendedName>
        <fullName evidence="3">DNA helicase</fullName>
        <ecNumber evidence="3">3.6.4.12</ecNumber>
    </recommendedName>
</protein>
<evidence type="ECO:0000259" key="14">
    <source>
        <dbReference type="PROSITE" id="PS51192"/>
    </source>
</evidence>
<dbReference type="CDD" id="cd17993">
    <property type="entry name" value="DEXHc_CHD1_2"/>
    <property type="match status" value="1"/>
</dbReference>
<feature type="domain" description="Chromo" evidence="13">
    <location>
        <begin position="305"/>
        <end position="372"/>
    </location>
</feature>
<feature type="compositionally biased region" description="Basic and acidic residues" evidence="12">
    <location>
        <begin position="187"/>
        <end position="196"/>
    </location>
</feature>
<evidence type="ECO:0000256" key="5">
    <source>
        <dbReference type="ARBA" id="ARBA00022741"/>
    </source>
</evidence>
<dbReference type="STRING" id="1198029.A0A1U7LRH0"/>
<feature type="compositionally biased region" description="Polar residues" evidence="12">
    <location>
        <begin position="124"/>
        <end position="138"/>
    </location>
</feature>
<dbReference type="SMART" id="SM00298">
    <property type="entry name" value="CHROMO"/>
    <property type="match status" value="2"/>
</dbReference>
<dbReference type="GO" id="GO:0031490">
    <property type="term" value="F:chromatin DNA binding"/>
    <property type="evidence" value="ECO:0007669"/>
    <property type="project" value="EnsemblFungi"/>
</dbReference>
<dbReference type="InterPro" id="IPR023780">
    <property type="entry name" value="Chromo_domain"/>
</dbReference>
<dbReference type="FunFam" id="2.40.50.40:FF:000014">
    <property type="entry name" value="Chromodomain-helicase-DNA-binding protein 2 isoform 1"/>
    <property type="match status" value="1"/>
</dbReference>
<dbReference type="GO" id="GO:0140002">
    <property type="term" value="F:histone H3K4me3 reader activity"/>
    <property type="evidence" value="ECO:0007669"/>
    <property type="project" value="EnsemblFungi"/>
</dbReference>
<dbReference type="InterPro" id="IPR000953">
    <property type="entry name" value="Chromo/chromo_shadow_dom"/>
</dbReference>
<dbReference type="CDD" id="cd18665">
    <property type="entry name" value="CD1_tandem_CHD1_yeast_like"/>
    <property type="match status" value="1"/>
</dbReference>
<dbReference type="GO" id="GO:0016887">
    <property type="term" value="F:ATP hydrolysis activity"/>
    <property type="evidence" value="ECO:0007669"/>
    <property type="project" value="TreeGrafter"/>
</dbReference>
<comment type="subcellular location">
    <subcellularLocation>
        <location evidence="1">Nucleus</location>
    </subcellularLocation>
</comment>
<dbReference type="GO" id="GO:0035861">
    <property type="term" value="C:site of double-strand break"/>
    <property type="evidence" value="ECO:0007669"/>
    <property type="project" value="EnsemblFungi"/>
</dbReference>
<feature type="domain" description="Helicase C-terminal" evidence="15">
    <location>
        <begin position="720"/>
        <end position="887"/>
    </location>
</feature>
<proteinExistence type="inferred from homology"/>
<evidence type="ECO:0000256" key="3">
    <source>
        <dbReference type="ARBA" id="ARBA00012551"/>
    </source>
</evidence>
<keyword evidence="11" id="KW-0539">Nucleus</keyword>
<accession>A0A1U7LRH0</accession>
<dbReference type="PROSITE" id="PS51192">
    <property type="entry name" value="HELICASE_ATP_BIND_1"/>
    <property type="match status" value="1"/>
</dbReference>
<dbReference type="Gene3D" id="1.10.10.60">
    <property type="entry name" value="Homeodomain-like"/>
    <property type="match status" value="1"/>
</dbReference>
<dbReference type="SUPFAM" id="SSF54160">
    <property type="entry name" value="Chromo domain-like"/>
    <property type="match status" value="2"/>
</dbReference>
<dbReference type="GO" id="GO:0000182">
    <property type="term" value="F:rDNA binding"/>
    <property type="evidence" value="ECO:0007669"/>
    <property type="project" value="EnsemblFungi"/>
</dbReference>
<feature type="domain" description="Chromo" evidence="13">
    <location>
        <begin position="205"/>
        <end position="277"/>
    </location>
</feature>
<name>A0A1U7LRH0_NEOID</name>
<dbReference type="GO" id="GO:0006368">
    <property type="term" value="P:transcription elongation by RNA polymerase II"/>
    <property type="evidence" value="ECO:0007669"/>
    <property type="project" value="EnsemblFungi"/>
</dbReference>
<dbReference type="EC" id="3.6.4.12" evidence="3"/>
<evidence type="ECO:0000256" key="11">
    <source>
        <dbReference type="ARBA" id="ARBA00023242"/>
    </source>
</evidence>
<dbReference type="Gene3D" id="3.40.50.10810">
    <property type="entry name" value="Tandem AAA-ATPase domain"/>
    <property type="match status" value="1"/>
</dbReference>
<dbReference type="Gene3D" id="6.10.140.1440">
    <property type="match status" value="1"/>
</dbReference>
<dbReference type="FunFam" id="3.40.50.300:FF:000130">
    <property type="entry name" value="Chromodomain-helicase-DNA-binding protein 2 isoform 1"/>
    <property type="match status" value="1"/>
</dbReference>
<feature type="compositionally biased region" description="Basic and acidic residues" evidence="12">
    <location>
        <begin position="155"/>
        <end position="164"/>
    </location>
</feature>
<dbReference type="CDD" id="cd18793">
    <property type="entry name" value="SF2_C_SNF"/>
    <property type="match status" value="1"/>
</dbReference>
<dbReference type="Pfam" id="PF00271">
    <property type="entry name" value="Helicase_C"/>
    <property type="match status" value="1"/>
</dbReference>
<dbReference type="GO" id="GO:0006363">
    <property type="term" value="P:termination of RNA polymerase I transcription"/>
    <property type="evidence" value="ECO:0007669"/>
    <property type="project" value="EnsemblFungi"/>
</dbReference>
<comment type="caution">
    <text evidence="16">The sequence shown here is derived from an EMBL/GenBank/DDBJ whole genome shotgun (WGS) entry which is preliminary data.</text>
</comment>
<dbReference type="Gene3D" id="2.40.50.40">
    <property type="match status" value="2"/>
</dbReference>
<dbReference type="GO" id="GO:0030874">
    <property type="term" value="C:nucleolar chromatin"/>
    <property type="evidence" value="ECO:0007669"/>
    <property type="project" value="EnsemblFungi"/>
</dbReference>
<dbReference type="GO" id="GO:0140750">
    <property type="term" value="F:nucleosome array spacer activity"/>
    <property type="evidence" value="ECO:0007669"/>
    <property type="project" value="EnsemblFungi"/>
</dbReference>
<feature type="compositionally biased region" description="Acidic residues" evidence="12">
    <location>
        <begin position="177"/>
        <end position="186"/>
    </location>
</feature>
<dbReference type="GO" id="GO:0042393">
    <property type="term" value="F:histone binding"/>
    <property type="evidence" value="ECO:0007669"/>
    <property type="project" value="TreeGrafter"/>
</dbReference>
<dbReference type="SUPFAM" id="SSF52540">
    <property type="entry name" value="P-loop containing nucleoside triphosphate hydrolases"/>
    <property type="match status" value="2"/>
</dbReference>
<keyword evidence="10" id="KW-0238">DNA-binding</keyword>
<evidence type="ECO:0000256" key="1">
    <source>
        <dbReference type="ARBA" id="ARBA00004123"/>
    </source>
</evidence>
<dbReference type="InterPro" id="IPR016197">
    <property type="entry name" value="Chromo-like_dom_sf"/>
</dbReference>
<evidence type="ECO:0000259" key="13">
    <source>
        <dbReference type="PROSITE" id="PS50013"/>
    </source>
</evidence>
<evidence type="ECO:0000313" key="16">
    <source>
        <dbReference type="EMBL" id="OLL25270.1"/>
    </source>
</evidence>
<dbReference type="InterPro" id="IPR000330">
    <property type="entry name" value="SNF2_N"/>
</dbReference>
<dbReference type="PANTHER" id="PTHR45623">
    <property type="entry name" value="CHROMODOMAIN-HELICASE-DNA-BINDING PROTEIN 3-RELATED-RELATED"/>
    <property type="match status" value="1"/>
</dbReference>
<dbReference type="InterPro" id="IPR041150">
    <property type="entry name" value="Cdh1_DBD"/>
</dbReference>
<evidence type="ECO:0000313" key="17">
    <source>
        <dbReference type="Proteomes" id="UP000186594"/>
    </source>
</evidence>
<dbReference type="InterPro" id="IPR014001">
    <property type="entry name" value="Helicase_ATP-bd"/>
</dbReference>
<dbReference type="GO" id="GO:0000729">
    <property type="term" value="P:DNA double-strand break processing"/>
    <property type="evidence" value="ECO:0007669"/>
    <property type="project" value="EnsemblFungi"/>
</dbReference>
<keyword evidence="5" id="KW-0547">Nucleotide-binding</keyword>
<dbReference type="GO" id="GO:0005524">
    <property type="term" value="F:ATP binding"/>
    <property type="evidence" value="ECO:0007669"/>
    <property type="project" value="UniProtKB-KW"/>
</dbReference>
<dbReference type="PROSITE" id="PS51194">
    <property type="entry name" value="HELICASE_CTER"/>
    <property type="match status" value="1"/>
</dbReference>
<dbReference type="GO" id="GO:0000124">
    <property type="term" value="C:SAGA complex"/>
    <property type="evidence" value="ECO:0007669"/>
    <property type="project" value="EnsemblFungi"/>
</dbReference>
<sequence>SPPTAPPVSSPAELSPPSDPEDGNDADFDISTDGSPEPTPILAHLPFLAAKRPRPQKILLHGLDPDLYGLRRSCRSRNDHSGLANKLSDDLSDESDFASDRPRKRKKSASHKSSTSLSPPRSYIDSNTTGNPSPVSDSESSEYEHASRSKKKQRRSDPAADRVRFSTRNNNAKSYNEDDIMSADDDFLVHSPDKNNENVQDTPTDGIDQVLDSRRAEASDPNEPDNPYQNYEFYVKWQASSHLHNTWESYTILSAFRGFKRIENYIRNVIFLDKQLRENPTTTREDIEGMDLDRERRRENHEEWKKVERIVASRIIDECLHTPDRHTEYLVKWNQLNYDSCTWEDNSLIADMAQEQIDAYLNRTNSTIAPHRSKCYGSSRPVYRKLAQQPNYVQGGELRDFQLKGLNWMAFLWAKNENGILADEMGLGKTVQMVSFLSYLIHDMHQHGPFLVVVPLSTMAAWQDTFRLWTPDLNVICYLGNTQSRRLIREHEFLIDGNPKKPMFNVVITTYEYILKERSSLGVIKWQYMAVDEAHRLKNSESALYEALAEFKTANRLLITGTPLQNNMRELAALFDFLMPGAVDFNKEINFEAPDDEQEEYIRDLHSRLQPFILRRLKKDVEKSLPSKSERILRVELSDLQTHYYKNILTRNYKALNAGATGGSQMSLLNIMAELKKASNHPYLFPNAEETYNASAGITSSSPRDDVIRGMVMNSGKMVLLDKLLTRLKRDGHRVLIFSQMVRMLDILSDYSSFRGFQHQRLDGTVPAATRKIAIDHFNAPQSPDFVFLLSTRAGGLGINLMTADTVIIFDSDWNPQADLQAMARAHRIGQKSHVMVYRLVSKDTIEEDVLERARKKMILEYAIISLGMTDTGRSNKSDQLNTSELSQILKFGASNMFKANENQKKLEAMNLDDVLEHAEDHVTTTDLGGSNLGGEEFLKQFEVTDYKADTTTWDEIIPAEEREKIQQETVEKQNEEYLQEQIAQSSRRAAALARMKQTADGDNASEASLDRRAERKKKREANGEKKAKDRNLSTQEIRQLYRAMLRYGSYEDRYDDVVQNADVADRNRDKIETVLRDLFTACRIATKDHIPDPNKKKALLIEFKGIKDVNAETILGRANLMRSLRKFIKGGTPANFRLAIPLKGVHGWTCPWGAREDAMLVLGIDRHGFGAWMNIRDDTELCMIGKIFLDDVKNEKRLPGAVHLVRRAEYLLGMISEEVSKSALLPDRRSISKALGAEVDRKPKIKRVPSISISATPPAKAIKVKKENRPSTKPSQSKSSDSGTGYDSMDDEGCRVIIPMKQTNQHRKKCVQFEPN</sequence>
<dbReference type="PROSITE" id="PS50013">
    <property type="entry name" value="CHROMO_2"/>
    <property type="match status" value="2"/>
</dbReference>
<dbReference type="PANTHER" id="PTHR45623:SF14">
    <property type="entry name" value="CHROMODOMAIN-HELICASE-DNA-BINDING PROTEIN 1"/>
    <property type="match status" value="1"/>
</dbReference>
<feature type="domain" description="Helicase ATP-binding" evidence="14">
    <location>
        <begin position="410"/>
        <end position="581"/>
    </location>
</feature>
<dbReference type="FunFam" id="3.40.50.10810:FF:000005">
    <property type="entry name" value="Photoperiod-independent early flowering 1"/>
    <property type="match status" value="1"/>
</dbReference>
<dbReference type="Pfam" id="PF00385">
    <property type="entry name" value="Chromo"/>
    <property type="match status" value="1"/>
</dbReference>
<dbReference type="GO" id="GO:2000104">
    <property type="term" value="P:negative regulation of DNA-templated DNA replication"/>
    <property type="evidence" value="ECO:0007669"/>
    <property type="project" value="EnsemblFungi"/>
</dbReference>
<evidence type="ECO:0000256" key="4">
    <source>
        <dbReference type="ARBA" id="ARBA00022737"/>
    </source>
</evidence>
<feature type="region of interest" description="Disordered" evidence="12">
    <location>
        <begin position="1"/>
        <end position="42"/>
    </location>
</feature>
<dbReference type="Pfam" id="PF18196">
    <property type="entry name" value="Cdh1_DBD_1"/>
    <property type="match status" value="1"/>
</dbReference>
<feature type="compositionally biased region" description="Acidic residues" evidence="12">
    <location>
        <begin position="19"/>
        <end position="30"/>
    </location>
</feature>
<feature type="non-terminal residue" evidence="16">
    <location>
        <position position="1"/>
    </location>
</feature>
<feature type="region of interest" description="Disordered" evidence="12">
    <location>
        <begin position="1249"/>
        <end position="1317"/>
    </location>
</feature>
<dbReference type="GO" id="GO:0000976">
    <property type="term" value="F:transcription cis-regulatory region binding"/>
    <property type="evidence" value="ECO:0007669"/>
    <property type="project" value="EnsemblFungi"/>
</dbReference>
<dbReference type="OMA" id="WVQIRDD"/>
<dbReference type="OrthoDB" id="5857104at2759"/>
<dbReference type="InterPro" id="IPR027417">
    <property type="entry name" value="P-loop_NTPase"/>
</dbReference>
<dbReference type="CDD" id="cd18659">
    <property type="entry name" value="CD2_tandem"/>
    <property type="match status" value="1"/>
</dbReference>
<dbReference type="GO" id="GO:0003678">
    <property type="term" value="F:DNA helicase activity"/>
    <property type="evidence" value="ECO:0007669"/>
    <property type="project" value="UniProtKB-EC"/>
</dbReference>
<keyword evidence="9" id="KW-0156">Chromatin regulator</keyword>
<dbReference type="InterPro" id="IPR049730">
    <property type="entry name" value="SNF2/RAD54-like_C"/>
</dbReference>
<keyword evidence="17" id="KW-1185">Reference proteome</keyword>
<dbReference type="GO" id="GO:1902275">
    <property type="term" value="P:regulation of chromatin organization"/>
    <property type="evidence" value="ECO:0007669"/>
    <property type="project" value="EnsemblFungi"/>
</dbReference>
<dbReference type="GO" id="GO:0007062">
    <property type="term" value="P:sister chromatid cohesion"/>
    <property type="evidence" value="ECO:0007669"/>
    <property type="project" value="EnsemblFungi"/>
</dbReference>
<dbReference type="InterPro" id="IPR038718">
    <property type="entry name" value="SNF2-like_sf"/>
</dbReference>
<feature type="region of interest" description="Disordered" evidence="12">
    <location>
        <begin position="63"/>
        <end position="207"/>
    </location>
</feature>
<evidence type="ECO:0000256" key="10">
    <source>
        <dbReference type="ARBA" id="ARBA00023125"/>
    </source>
</evidence>
<gene>
    <name evidence="16" type="ORF">NEOLI_003921</name>
</gene>
<evidence type="ECO:0000256" key="9">
    <source>
        <dbReference type="ARBA" id="ARBA00022853"/>
    </source>
</evidence>
<keyword evidence="8" id="KW-0067">ATP-binding</keyword>
<feature type="compositionally biased region" description="Low complexity" evidence="12">
    <location>
        <begin position="1272"/>
        <end position="1286"/>
    </location>
</feature>
<dbReference type="GO" id="GO:0046695">
    <property type="term" value="C:SLIK (SAGA-like) complex"/>
    <property type="evidence" value="ECO:0007669"/>
    <property type="project" value="EnsemblFungi"/>
</dbReference>
<dbReference type="Pfam" id="PF00176">
    <property type="entry name" value="SNF2-rel_dom"/>
    <property type="match status" value="1"/>
</dbReference>